<gene>
    <name evidence="12" type="ORF">KC19_12G173300</name>
</gene>
<evidence type="ECO:0000256" key="3">
    <source>
        <dbReference type="ARBA" id="ARBA00022475"/>
    </source>
</evidence>
<comment type="subcellular location">
    <subcellularLocation>
        <location evidence="1">Cell membrane</location>
        <topology evidence="1">Multi-pass membrane protein</topology>
    </subcellularLocation>
</comment>
<feature type="transmembrane region" description="Helical" evidence="11">
    <location>
        <begin position="166"/>
        <end position="188"/>
    </location>
</feature>
<evidence type="ECO:0000256" key="4">
    <source>
        <dbReference type="ARBA" id="ARBA00022692"/>
    </source>
</evidence>
<dbReference type="EMBL" id="CM026433">
    <property type="protein sequence ID" value="KAG0555497.1"/>
    <property type="molecule type" value="Genomic_DNA"/>
</dbReference>
<name>A0A8T0GAK9_CERPU</name>
<feature type="compositionally biased region" description="Pro residues" evidence="10">
    <location>
        <begin position="1"/>
        <end position="10"/>
    </location>
</feature>
<evidence type="ECO:0000313" key="13">
    <source>
        <dbReference type="Proteomes" id="UP000822688"/>
    </source>
</evidence>
<dbReference type="InterPro" id="IPR000425">
    <property type="entry name" value="MIP"/>
</dbReference>
<keyword evidence="7 11" id="KW-0472">Membrane</keyword>
<feature type="transmembrane region" description="Helical" evidence="11">
    <location>
        <begin position="290"/>
        <end position="309"/>
    </location>
</feature>
<organism evidence="12 13">
    <name type="scientific">Ceratodon purpureus</name>
    <name type="common">Fire moss</name>
    <name type="synonym">Dicranum purpureum</name>
    <dbReference type="NCBI Taxonomy" id="3225"/>
    <lineage>
        <taxon>Eukaryota</taxon>
        <taxon>Viridiplantae</taxon>
        <taxon>Streptophyta</taxon>
        <taxon>Embryophyta</taxon>
        <taxon>Bryophyta</taxon>
        <taxon>Bryophytina</taxon>
        <taxon>Bryopsida</taxon>
        <taxon>Dicranidae</taxon>
        <taxon>Pseudoditrichales</taxon>
        <taxon>Ditrichaceae</taxon>
        <taxon>Ceratodon</taxon>
    </lineage>
</organism>
<keyword evidence="3" id="KW-1003">Cell membrane</keyword>
<feature type="transmembrane region" description="Helical" evidence="11">
    <location>
        <begin position="242"/>
        <end position="263"/>
    </location>
</feature>
<keyword evidence="13" id="KW-1185">Reference proteome</keyword>
<feature type="transmembrane region" description="Helical" evidence="11">
    <location>
        <begin position="200"/>
        <end position="222"/>
    </location>
</feature>
<feature type="compositionally biased region" description="Polar residues" evidence="10">
    <location>
        <begin position="12"/>
        <end position="33"/>
    </location>
</feature>
<accession>A0A8T0GAK9</accession>
<sequence>MDPRGGPRPSPYSVQTLDASSSNPIRAQSQRASPESGGGYSQIIQGSASRTVTNVASPQQNFPPVQLTNPGYEMQTKKKNLDPFAPYDMNTMLTREPPPAYGDHEKHPAEARPRADHEVVELHEGGALGDQPQAIQTMVKMVTMLNFMKVELGDHKTLRSKEQWRAAAAEFIGTMLFVFLGCGSVIASGMISRDMTCSRLVVIAVAHGVAICCLAGATGAISGGHLNPAVTLAFVVAGKETLIRAGLYVVAQLLGAVIGAWLIQSCTPQYLQRGLGSHDLGRSIFDSQGCLMEIMLTFMLIFVIFGVAVDRRGPGVIAPIPIGFAVLVDHLVGVPYTGASMNPARSFGPALVSGHWGRAHIIYWFGPCFGASMASAIYRLGFLEPSLAVAADTLRIAKPP</sequence>
<dbReference type="CDD" id="cd00333">
    <property type="entry name" value="MIP"/>
    <property type="match status" value="1"/>
</dbReference>
<evidence type="ECO:0008006" key="14">
    <source>
        <dbReference type="Google" id="ProtNLM"/>
    </source>
</evidence>
<evidence type="ECO:0000256" key="10">
    <source>
        <dbReference type="SAM" id="MobiDB-lite"/>
    </source>
</evidence>
<evidence type="ECO:0000256" key="7">
    <source>
        <dbReference type="ARBA" id="ARBA00023136"/>
    </source>
</evidence>
<dbReference type="Pfam" id="PF00230">
    <property type="entry name" value="MIP"/>
    <property type="match status" value="1"/>
</dbReference>
<dbReference type="InterPro" id="IPR034294">
    <property type="entry name" value="Aquaporin_transptr"/>
</dbReference>
<feature type="region of interest" description="Disordered" evidence="10">
    <location>
        <begin position="1"/>
        <end position="70"/>
    </location>
</feature>
<keyword evidence="2 9" id="KW-0813">Transport</keyword>
<dbReference type="AlphaFoldDB" id="A0A8T0GAK9"/>
<evidence type="ECO:0000256" key="8">
    <source>
        <dbReference type="ARBA" id="ARBA00038477"/>
    </source>
</evidence>
<keyword evidence="4 9" id="KW-0812">Transmembrane</keyword>
<dbReference type="FunFam" id="1.20.1080.10:FF:000017">
    <property type="entry name" value="Probable aquaporin TIP5-1"/>
    <property type="match status" value="1"/>
</dbReference>
<evidence type="ECO:0000256" key="6">
    <source>
        <dbReference type="ARBA" id="ARBA00022989"/>
    </source>
</evidence>
<dbReference type="NCBIfam" id="TIGR00861">
    <property type="entry name" value="MIP"/>
    <property type="match status" value="1"/>
</dbReference>
<reference evidence="12" key="1">
    <citation type="submission" date="2020-06" db="EMBL/GenBank/DDBJ databases">
        <title>WGS assembly of Ceratodon purpureus strain R40.</title>
        <authorList>
            <person name="Carey S.B."/>
            <person name="Jenkins J."/>
            <person name="Shu S."/>
            <person name="Lovell J.T."/>
            <person name="Sreedasyam A."/>
            <person name="Maumus F."/>
            <person name="Tiley G.P."/>
            <person name="Fernandez-Pozo N."/>
            <person name="Barry K."/>
            <person name="Chen C."/>
            <person name="Wang M."/>
            <person name="Lipzen A."/>
            <person name="Daum C."/>
            <person name="Saski C.A."/>
            <person name="Payton A.C."/>
            <person name="Mcbreen J.C."/>
            <person name="Conrad R.E."/>
            <person name="Kollar L.M."/>
            <person name="Olsson S."/>
            <person name="Huttunen S."/>
            <person name="Landis J.B."/>
            <person name="Wickett N.J."/>
            <person name="Johnson M.G."/>
            <person name="Rensing S.A."/>
            <person name="Grimwood J."/>
            <person name="Schmutz J."/>
            <person name="Mcdaniel S.F."/>
        </authorList>
    </citation>
    <scope>NUCLEOTIDE SEQUENCE</scope>
    <source>
        <strain evidence="12">R40</strain>
    </source>
</reference>
<keyword evidence="6 11" id="KW-1133">Transmembrane helix</keyword>
<dbReference type="PROSITE" id="PS00221">
    <property type="entry name" value="MIP"/>
    <property type="match status" value="1"/>
</dbReference>
<dbReference type="Gene3D" id="1.20.1080.10">
    <property type="entry name" value="Glycerol uptake facilitator protein"/>
    <property type="match status" value="1"/>
</dbReference>
<evidence type="ECO:0000256" key="11">
    <source>
        <dbReference type="SAM" id="Phobius"/>
    </source>
</evidence>
<evidence type="ECO:0000256" key="2">
    <source>
        <dbReference type="ARBA" id="ARBA00022448"/>
    </source>
</evidence>
<dbReference type="GO" id="GO:0015250">
    <property type="term" value="F:water channel activity"/>
    <property type="evidence" value="ECO:0007669"/>
    <property type="project" value="TreeGrafter"/>
</dbReference>
<dbReference type="InterPro" id="IPR022357">
    <property type="entry name" value="MIP_CS"/>
</dbReference>
<dbReference type="PANTHER" id="PTHR19139:SF199">
    <property type="entry name" value="MIP17260P"/>
    <property type="match status" value="1"/>
</dbReference>
<feature type="compositionally biased region" description="Polar residues" evidence="10">
    <location>
        <begin position="50"/>
        <end position="69"/>
    </location>
</feature>
<evidence type="ECO:0000256" key="9">
    <source>
        <dbReference type="RuleBase" id="RU000477"/>
    </source>
</evidence>
<proteinExistence type="inferred from homology"/>
<evidence type="ECO:0000256" key="1">
    <source>
        <dbReference type="ARBA" id="ARBA00004651"/>
    </source>
</evidence>
<evidence type="ECO:0000313" key="12">
    <source>
        <dbReference type="EMBL" id="KAG0555497.1"/>
    </source>
</evidence>
<dbReference type="SUPFAM" id="SSF81338">
    <property type="entry name" value="Aquaporin-like"/>
    <property type="match status" value="1"/>
</dbReference>
<comment type="caution">
    <text evidence="12">The sequence shown here is derived from an EMBL/GenBank/DDBJ whole genome shotgun (WGS) entry which is preliminary data.</text>
</comment>
<protein>
    <recommendedName>
        <fullName evidence="14">Aquaporin</fullName>
    </recommendedName>
</protein>
<dbReference type="PRINTS" id="PR00783">
    <property type="entry name" value="MINTRINSICP"/>
</dbReference>
<comment type="similarity">
    <text evidence="8">Belongs to the MIP/aquaporin (TC 1.A.8) family. TIP (TC 1.A.8.10) subfamily.</text>
</comment>
<evidence type="ECO:0000256" key="5">
    <source>
        <dbReference type="ARBA" id="ARBA00022737"/>
    </source>
</evidence>
<feature type="transmembrane region" description="Helical" evidence="11">
    <location>
        <begin position="315"/>
        <end position="336"/>
    </location>
</feature>
<keyword evidence="5" id="KW-0677">Repeat</keyword>
<dbReference type="InterPro" id="IPR023271">
    <property type="entry name" value="Aquaporin-like"/>
</dbReference>
<dbReference type="GO" id="GO:0005886">
    <property type="term" value="C:plasma membrane"/>
    <property type="evidence" value="ECO:0007669"/>
    <property type="project" value="UniProtKB-SubCell"/>
</dbReference>
<dbReference type="PANTHER" id="PTHR19139">
    <property type="entry name" value="AQUAPORIN TRANSPORTER"/>
    <property type="match status" value="1"/>
</dbReference>
<dbReference type="Proteomes" id="UP000822688">
    <property type="component" value="Chromosome 12"/>
</dbReference>